<keyword evidence="5" id="KW-1185">Reference proteome</keyword>
<dbReference type="InterPro" id="IPR036770">
    <property type="entry name" value="Ankyrin_rpt-contain_sf"/>
</dbReference>
<dbReference type="SUPFAM" id="SSF48403">
    <property type="entry name" value="Ankyrin repeat"/>
    <property type="match status" value="1"/>
</dbReference>
<dbReference type="PANTHER" id="PTHR24198">
    <property type="entry name" value="ANKYRIN REPEAT AND PROTEIN KINASE DOMAIN-CONTAINING PROTEIN"/>
    <property type="match status" value="1"/>
</dbReference>
<dbReference type="Gene3D" id="1.25.40.20">
    <property type="entry name" value="Ankyrin repeat-containing domain"/>
    <property type="match status" value="3"/>
</dbReference>
<evidence type="ECO:0000256" key="2">
    <source>
        <dbReference type="ARBA" id="ARBA00023043"/>
    </source>
</evidence>
<feature type="repeat" description="ANK" evidence="3">
    <location>
        <begin position="565"/>
        <end position="595"/>
    </location>
</feature>
<evidence type="ECO:0000313" key="4">
    <source>
        <dbReference type="EMBL" id="OAQ99079.1"/>
    </source>
</evidence>
<accession>A0A179IBE4</accession>
<comment type="caution">
    <text evidence="4">The sequence shown here is derived from an EMBL/GenBank/DDBJ whole genome shotgun (WGS) entry which is preliminary data.</text>
</comment>
<name>A0A179IBE4_CORDF</name>
<evidence type="ECO:0000313" key="5">
    <source>
        <dbReference type="Proteomes" id="UP000243081"/>
    </source>
</evidence>
<dbReference type="Proteomes" id="UP000243081">
    <property type="component" value="Unassembled WGS sequence"/>
</dbReference>
<dbReference type="AlphaFoldDB" id="A0A179IBE4"/>
<evidence type="ECO:0000256" key="3">
    <source>
        <dbReference type="PROSITE-ProRule" id="PRU00023"/>
    </source>
</evidence>
<dbReference type="PROSITE" id="PS50297">
    <property type="entry name" value="ANK_REP_REGION"/>
    <property type="match status" value="3"/>
</dbReference>
<reference evidence="4 5" key="1">
    <citation type="submission" date="2016-03" db="EMBL/GenBank/DDBJ databases">
        <title>Fine-scale spatial genetic structure of a fungal parasite of coffee scale insects.</title>
        <authorList>
            <person name="Jackson D."/>
            <person name="Zemenick K.A."/>
            <person name="Malloure B."/>
            <person name="Quandt C.A."/>
            <person name="James T.Y."/>
        </authorList>
    </citation>
    <scope>NUCLEOTIDE SEQUENCE [LARGE SCALE GENOMIC DNA]</scope>
    <source>
        <strain evidence="4 5">UM487</strain>
    </source>
</reference>
<dbReference type="OrthoDB" id="341259at2759"/>
<feature type="repeat" description="ANK" evidence="3">
    <location>
        <begin position="493"/>
        <end position="525"/>
    </location>
</feature>
<dbReference type="PRINTS" id="PR01415">
    <property type="entry name" value="ANKYRIN"/>
</dbReference>
<organism evidence="4 5">
    <name type="scientific">Cordyceps confragosa</name>
    <name type="common">Lecanicillium lecanii</name>
    <dbReference type="NCBI Taxonomy" id="2714763"/>
    <lineage>
        <taxon>Eukaryota</taxon>
        <taxon>Fungi</taxon>
        <taxon>Dikarya</taxon>
        <taxon>Ascomycota</taxon>
        <taxon>Pezizomycotina</taxon>
        <taxon>Sordariomycetes</taxon>
        <taxon>Hypocreomycetidae</taxon>
        <taxon>Hypocreales</taxon>
        <taxon>Cordycipitaceae</taxon>
        <taxon>Akanthomyces</taxon>
    </lineage>
</organism>
<keyword evidence="2 3" id="KW-0040">ANK repeat</keyword>
<dbReference type="InterPro" id="IPR002110">
    <property type="entry name" value="Ankyrin_rpt"/>
</dbReference>
<feature type="repeat" description="ANK" evidence="3">
    <location>
        <begin position="596"/>
        <end position="628"/>
    </location>
</feature>
<sequence>MAEIVGLVASVATLSKLAQGVCIGLRELHGLLGELPGRLAALGNEVDDARVVLNHLSLFLKQRQHHPSGAGADHDDADLGIYHDMSLHTTKLHLQLSTLDDILGEIWAAGQSSKLAPARRAFAWKKHHGRLNDVQDQIVAAKAHLHLILDTAATLKLDQVDIRLGILSETRTIDQSDLQALISNHHQDLKKYIAEQLALTQSRMHDSSPRLPRLHPNVAKLRAKQASMSKEKSQIQQLGFQQHGDSVRVGIQSSQSWCDRSCPCDCHDTRRAQTPTILNNLLGQLFLNYSSMPMLSPKCNHAACKQTTSPKVQAEFWFPAHVFWSKILHIQAAYQAATGPSLQLRTFRHVPDSAPVINYTINGNVKALKALFGQGLASPVDVSDTRGYSLLRWAIYSQQWETCRFLYAQGADADYRPKASSDNSPRNKASDLLLQGGLGSEATEALSQISRREDWLEDQNLPLLHKIVLGISGGELVQELRQNPAVVNNQDAMGRTALLWAAARGDDETVATLLHFKADPNIMDCQHAGPVSYAADRNHTVCARMLLAAGADPDPIIPGGYKIGSPLNCAARNAQDPLLIRVLLEHGADVNACGVDGRTSLIHAARTDNVEFAQVLLEYNANINAVSSARQTPLTTAIVHNSHSVLSLLLERWHHYSVCPRLAGPNLLKITAQYDGSPSSSATTLGANVTFCLADLETMLILCDTDHLRLKHDEKYTTGDFETLLDQRPDLNEKMKRVYMDLMATVRAQVVQQAEPKGSLMEKGFAG</sequence>
<gene>
    <name evidence="4" type="ORF">LLEC1_06479</name>
</gene>
<dbReference type="Pfam" id="PF12796">
    <property type="entry name" value="Ank_2"/>
    <property type="match status" value="2"/>
</dbReference>
<dbReference type="EMBL" id="LUKN01002439">
    <property type="protein sequence ID" value="OAQ99079.1"/>
    <property type="molecule type" value="Genomic_DNA"/>
</dbReference>
<keyword evidence="1" id="KW-0677">Repeat</keyword>
<evidence type="ECO:0000256" key="1">
    <source>
        <dbReference type="ARBA" id="ARBA00022737"/>
    </source>
</evidence>
<protein>
    <submittedName>
        <fullName evidence="4">Uncharacterized protein</fullName>
    </submittedName>
</protein>
<dbReference type="SMART" id="SM00248">
    <property type="entry name" value="ANK"/>
    <property type="match status" value="5"/>
</dbReference>
<dbReference type="PROSITE" id="PS50088">
    <property type="entry name" value="ANK_REPEAT"/>
    <property type="match status" value="3"/>
</dbReference>
<proteinExistence type="predicted"/>
<dbReference type="OMA" id="AEFWFPA"/>
<dbReference type="PANTHER" id="PTHR24198:SF165">
    <property type="entry name" value="ANKYRIN REPEAT-CONTAINING PROTEIN-RELATED"/>
    <property type="match status" value="1"/>
</dbReference>